<evidence type="ECO:0000256" key="1">
    <source>
        <dbReference type="ARBA" id="ARBA00022659"/>
    </source>
</evidence>
<dbReference type="PROSITE" id="PS00022">
    <property type="entry name" value="EGF_1"/>
    <property type="match status" value="1"/>
</dbReference>
<dbReference type="SUPFAM" id="SSF57535">
    <property type="entry name" value="Complement control module/SCR domain"/>
    <property type="match status" value="2"/>
</dbReference>
<evidence type="ECO:0000256" key="4">
    <source>
        <dbReference type="ARBA" id="ARBA00023180"/>
    </source>
</evidence>
<reference evidence="9" key="1">
    <citation type="submission" date="2025-08" db="UniProtKB">
        <authorList>
            <consortium name="RefSeq"/>
        </authorList>
    </citation>
    <scope>IDENTIFICATION</scope>
    <source>
        <tissue evidence="9">Gonads</tissue>
    </source>
</reference>
<evidence type="ECO:0000259" key="7">
    <source>
        <dbReference type="PROSITE" id="PS50923"/>
    </source>
</evidence>
<feature type="domain" description="Sushi" evidence="7">
    <location>
        <begin position="130"/>
        <end position="187"/>
    </location>
</feature>
<dbReference type="InterPro" id="IPR050350">
    <property type="entry name" value="Compl-Cell_Adhes-Reg"/>
</dbReference>
<dbReference type="Pfam" id="PF00084">
    <property type="entry name" value="Sushi"/>
    <property type="match status" value="2"/>
</dbReference>
<evidence type="ECO:0000256" key="5">
    <source>
        <dbReference type="PROSITE-ProRule" id="PRU00302"/>
    </source>
</evidence>
<dbReference type="CDD" id="cd00033">
    <property type="entry name" value="CCP"/>
    <property type="match status" value="2"/>
</dbReference>
<evidence type="ECO:0000256" key="3">
    <source>
        <dbReference type="ARBA" id="ARBA00023157"/>
    </source>
</evidence>
<feature type="chain" id="PRO_5010222808" evidence="6">
    <location>
        <begin position="30"/>
        <end position="346"/>
    </location>
</feature>
<comment type="caution">
    <text evidence="5">Lacks conserved residue(s) required for the propagation of feature annotation.</text>
</comment>
<evidence type="ECO:0000313" key="8">
    <source>
        <dbReference type="Proteomes" id="UP000085678"/>
    </source>
</evidence>
<dbReference type="SUPFAM" id="SSF57196">
    <property type="entry name" value="EGF/Laminin"/>
    <property type="match status" value="1"/>
</dbReference>
<dbReference type="PANTHER" id="PTHR19325:SF560">
    <property type="entry name" value="SUSHI, VON WILLEBRAND FACTOR TYPE A, EGF AND PENTRAXIN DOMAIN-CONTAINING PROTEIN 1"/>
    <property type="match status" value="1"/>
</dbReference>
<dbReference type="KEGG" id="lak:106179747"/>
<dbReference type="InterPro" id="IPR000742">
    <property type="entry name" value="EGF"/>
</dbReference>
<keyword evidence="6" id="KW-0732">Signal</keyword>
<dbReference type="InterPro" id="IPR000436">
    <property type="entry name" value="Sushi_SCR_CCP_dom"/>
</dbReference>
<keyword evidence="1 5" id="KW-0768">Sushi</keyword>
<dbReference type="OrthoDB" id="547680at2759"/>
<feature type="signal peptide" evidence="6">
    <location>
        <begin position="1"/>
        <end position="29"/>
    </location>
</feature>
<evidence type="ECO:0000256" key="2">
    <source>
        <dbReference type="ARBA" id="ARBA00022737"/>
    </source>
</evidence>
<feature type="domain" description="Sushi" evidence="7">
    <location>
        <begin position="65"/>
        <end position="127"/>
    </location>
</feature>
<organism evidence="8 9">
    <name type="scientific">Lingula anatina</name>
    <name type="common">Brachiopod</name>
    <name type="synonym">Lingula unguis</name>
    <dbReference type="NCBI Taxonomy" id="7574"/>
    <lineage>
        <taxon>Eukaryota</taxon>
        <taxon>Metazoa</taxon>
        <taxon>Spiralia</taxon>
        <taxon>Lophotrochozoa</taxon>
        <taxon>Brachiopoda</taxon>
        <taxon>Linguliformea</taxon>
        <taxon>Lingulata</taxon>
        <taxon>Lingulida</taxon>
        <taxon>Linguloidea</taxon>
        <taxon>Lingulidae</taxon>
        <taxon>Lingula</taxon>
    </lineage>
</organism>
<dbReference type="RefSeq" id="XP_013418932.1">
    <property type="nucleotide sequence ID" value="XM_013563478.1"/>
</dbReference>
<accession>A0A1S3K8V5</accession>
<protein>
    <submittedName>
        <fullName evidence="9">E-selectin</fullName>
    </submittedName>
</protein>
<dbReference type="InParanoid" id="A0A1S3K8V5"/>
<keyword evidence="2" id="KW-0677">Repeat</keyword>
<dbReference type="STRING" id="7574.A0A1S3K8V5"/>
<dbReference type="GeneID" id="106179747"/>
<evidence type="ECO:0000313" key="9">
    <source>
        <dbReference type="RefSeq" id="XP_013418932.1"/>
    </source>
</evidence>
<dbReference type="PROSITE" id="PS01186">
    <property type="entry name" value="EGF_2"/>
    <property type="match status" value="1"/>
</dbReference>
<proteinExistence type="predicted"/>
<dbReference type="AlphaFoldDB" id="A0A1S3K8V5"/>
<gene>
    <name evidence="9" type="primary">LOC106179747</name>
</gene>
<evidence type="ECO:0000256" key="6">
    <source>
        <dbReference type="SAM" id="SignalP"/>
    </source>
</evidence>
<keyword evidence="8" id="KW-1185">Reference proteome</keyword>
<dbReference type="Gene3D" id="2.10.70.10">
    <property type="entry name" value="Complement Module, domain 1"/>
    <property type="match status" value="2"/>
</dbReference>
<keyword evidence="4" id="KW-0325">Glycoprotein</keyword>
<feature type="disulfide bond" evidence="5">
    <location>
        <begin position="158"/>
        <end position="185"/>
    </location>
</feature>
<dbReference type="PROSITE" id="PS50923">
    <property type="entry name" value="SUSHI"/>
    <property type="match status" value="2"/>
</dbReference>
<name>A0A1S3K8V5_LINAN</name>
<sequence>MMFISNRSILSFNILPVLVAIIWESNTSGASNYCKNGRTRPEGSVYKCMCFKGWSGEWCDQKLANWCPQPLVENGNIRYCRGEDFSVETTCQFGCKEGFEFSQDGPPHVAATCQANQEWTYLPHCDKQDIWCQSPDIMNGKTHCSEDHKIFSTCTFTCEPGYHAVGPAKSTCTQHRRWDPMPPTCKKNTCLKCTYVEAYANQAVLPGVKVDSDQRSLTDAKCRDGVTLSTVECLGSCFTADAQWTIKDTAGDKDFVTDVVERGCSPSKSSASYSSDVTGYAKDIGKLQHSKYGSTVNGRVYFCFGDKCNTEQAASGAAAVPNSFGHMSIRLMTGAIIIAVYSMMLC</sequence>
<keyword evidence="3 5" id="KW-1015">Disulfide bond</keyword>
<dbReference type="InterPro" id="IPR035976">
    <property type="entry name" value="Sushi/SCR/CCP_sf"/>
</dbReference>
<dbReference type="Proteomes" id="UP000085678">
    <property type="component" value="Unplaced"/>
</dbReference>
<dbReference type="SMART" id="SM00032">
    <property type="entry name" value="CCP"/>
    <property type="match status" value="2"/>
</dbReference>
<dbReference type="PANTHER" id="PTHR19325">
    <property type="entry name" value="COMPLEMENT COMPONENT-RELATED SUSHI DOMAIN-CONTAINING"/>
    <property type="match status" value="1"/>
</dbReference>